<reference evidence="3" key="1">
    <citation type="submission" date="2020-05" db="EMBL/GenBank/DDBJ databases">
        <title>WGS assembly of Panicum virgatum.</title>
        <authorList>
            <person name="Lovell J.T."/>
            <person name="Jenkins J."/>
            <person name="Shu S."/>
            <person name="Juenger T.E."/>
            <person name="Schmutz J."/>
        </authorList>
    </citation>
    <scope>NUCLEOTIDE SEQUENCE</scope>
    <source>
        <strain evidence="3">AP13</strain>
    </source>
</reference>
<evidence type="ECO:0000259" key="2">
    <source>
        <dbReference type="Pfam" id="PF07859"/>
    </source>
</evidence>
<organism evidence="3 4">
    <name type="scientific">Panicum virgatum</name>
    <name type="common">Blackwell switchgrass</name>
    <dbReference type="NCBI Taxonomy" id="38727"/>
    <lineage>
        <taxon>Eukaryota</taxon>
        <taxon>Viridiplantae</taxon>
        <taxon>Streptophyta</taxon>
        <taxon>Embryophyta</taxon>
        <taxon>Tracheophyta</taxon>
        <taxon>Spermatophyta</taxon>
        <taxon>Magnoliopsida</taxon>
        <taxon>Liliopsida</taxon>
        <taxon>Poales</taxon>
        <taxon>Poaceae</taxon>
        <taxon>PACMAD clade</taxon>
        <taxon>Panicoideae</taxon>
        <taxon>Panicodae</taxon>
        <taxon>Paniceae</taxon>
        <taxon>Panicinae</taxon>
        <taxon>Panicum</taxon>
        <taxon>Panicum sect. Hiantes</taxon>
    </lineage>
</organism>
<dbReference type="PANTHER" id="PTHR23024">
    <property type="entry name" value="ARYLACETAMIDE DEACETYLASE"/>
    <property type="match status" value="1"/>
</dbReference>
<feature type="domain" description="Alpha/beta hydrolase fold-3" evidence="2">
    <location>
        <begin position="90"/>
        <end position="305"/>
    </location>
</feature>
<dbReference type="InterPro" id="IPR050466">
    <property type="entry name" value="Carboxylest/Gibb_receptor"/>
</dbReference>
<dbReference type="Gene3D" id="3.40.50.1820">
    <property type="entry name" value="alpha/beta hydrolase"/>
    <property type="match status" value="1"/>
</dbReference>
<proteinExistence type="predicted"/>
<dbReference type="Proteomes" id="UP000823388">
    <property type="component" value="Chromosome 2K"/>
</dbReference>
<evidence type="ECO:0000313" key="3">
    <source>
        <dbReference type="EMBL" id="KAG2645515.1"/>
    </source>
</evidence>
<name>A0A8T0WDT8_PANVG</name>
<feature type="compositionally biased region" description="Basic and acidic residues" evidence="1">
    <location>
        <begin position="339"/>
        <end position="348"/>
    </location>
</feature>
<dbReference type="SUPFAM" id="SSF53474">
    <property type="entry name" value="alpha/beta-Hydrolases"/>
    <property type="match status" value="1"/>
</dbReference>
<accession>A0A8T0WDT8</accession>
<gene>
    <name evidence="3" type="ORF">PVAP13_2KG447600</name>
</gene>
<dbReference type="EMBL" id="CM029039">
    <property type="protein sequence ID" value="KAG2645515.1"/>
    <property type="molecule type" value="Genomic_DNA"/>
</dbReference>
<comment type="caution">
    <text evidence="3">The sequence shown here is derived from an EMBL/GenBank/DDBJ whole genome shotgun (WGS) entry which is preliminary data.</text>
</comment>
<dbReference type="Pfam" id="PF07859">
    <property type="entry name" value="Abhydrolase_3"/>
    <property type="match status" value="1"/>
</dbReference>
<dbReference type="GO" id="GO:0016787">
    <property type="term" value="F:hydrolase activity"/>
    <property type="evidence" value="ECO:0007669"/>
    <property type="project" value="InterPro"/>
</dbReference>
<dbReference type="PANTHER" id="PTHR23024:SF563">
    <property type="entry name" value="OS09G0435700 PROTEIN"/>
    <property type="match status" value="1"/>
</dbReference>
<sequence>MAMQTIIMSSAPATRNAESEIVDDMGPFLRTYKCGRVERLVPDAFVPASEDPGATGVATRDVVIDPATGVSARLFLSVDAVATGRRLPLVVYFHGGAFCTGSAFSELFHRYAASLSARAGALVVSVEYRLAPEHPIPAAYEDAWVALRWAATRSDPWLAFHADPTRMFLAGESAGANIVHSVAARVAAGGEDICIEGMVLLQPFFWGTERLPAETGRHDGPVFSPEFVDTLWPFLTAGAAGNDDPRISPPAEQVASLPCRRVLVGVAAKDVARDRGCRYAAWLRRGERRREVTLLESKGKDHGFHLYRPGCASAVALMDRVAEFISGWAPSVNADAETERLHAREGTNKKTGRAAFADGPDNKVSGSPGPRAVGIAVAKSRL</sequence>
<keyword evidence="4" id="KW-1185">Reference proteome</keyword>
<feature type="region of interest" description="Disordered" evidence="1">
    <location>
        <begin position="339"/>
        <end position="371"/>
    </location>
</feature>
<evidence type="ECO:0000313" key="4">
    <source>
        <dbReference type="Proteomes" id="UP000823388"/>
    </source>
</evidence>
<dbReference type="InterPro" id="IPR029058">
    <property type="entry name" value="AB_hydrolase_fold"/>
</dbReference>
<dbReference type="AlphaFoldDB" id="A0A8T0WDT8"/>
<evidence type="ECO:0000256" key="1">
    <source>
        <dbReference type="SAM" id="MobiDB-lite"/>
    </source>
</evidence>
<dbReference type="InterPro" id="IPR013094">
    <property type="entry name" value="AB_hydrolase_3"/>
</dbReference>
<dbReference type="OrthoDB" id="664085at2759"/>
<protein>
    <recommendedName>
        <fullName evidence="2">Alpha/beta hydrolase fold-3 domain-containing protein</fullName>
    </recommendedName>
</protein>